<dbReference type="PANTHER" id="PTHR32438">
    <property type="entry name" value="4-ALPHA-GLUCANOTRANSFERASE DPE1, CHLOROPLASTIC/AMYLOPLASTIC"/>
    <property type="match status" value="1"/>
</dbReference>
<organism evidence="11 12">
    <name type="scientific">Hydrogenoanaerobacterium saccharovorans</name>
    <dbReference type="NCBI Taxonomy" id="474960"/>
    <lineage>
        <taxon>Bacteria</taxon>
        <taxon>Bacillati</taxon>
        <taxon>Bacillota</taxon>
        <taxon>Clostridia</taxon>
        <taxon>Eubacteriales</taxon>
        <taxon>Oscillospiraceae</taxon>
        <taxon>Hydrogenoanaerobacterium</taxon>
    </lineage>
</organism>
<dbReference type="SUPFAM" id="SSF51445">
    <property type="entry name" value="(Trans)glycosidases"/>
    <property type="match status" value="1"/>
</dbReference>
<dbReference type="NCBIfam" id="NF011080">
    <property type="entry name" value="PRK14508.1-3"/>
    <property type="match status" value="1"/>
</dbReference>
<accession>A0A1H8DV32</accession>
<evidence type="ECO:0000256" key="10">
    <source>
        <dbReference type="RuleBase" id="RU361207"/>
    </source>
</evidence>
<keyword evidence="7 10" id="KW-0119">Carbohydrate metabolism</keyword>
<dbReference type="Pfam" id="PF02446">
    <property type="entry name" value="Glyco_hydro_77"/>
    <property type="match status" value="1"/>
</dbReference>
<comment type="catalytic activity">
    <reaction evidence="1 10">
        <text>Transfers a segment of a (1-&gt;4)-alpha-D-glucan to a new position in an acceptor, which may be glucose or a (1-&gt;4)-alpha-D-glucan.</text>
        <dbReference type="EC" id="2.4.1.25"/>
    </reaction>
</comment>
<dbReference type="PANTHER" id="PTHR32438:SF5">
    <property type="entry name" value="4-ALPHA-GLUCANOTRANSFERASE DPE1, CHLOROPLASTIC_AMYLOPLASTIC"/>
    <property type="match status" value="1"/>
</dbReference>
<dbReference type="EC" id="2.4.1.25" evidence="3 10"/>
<dbReference type="InterPro" id="IPR003385">
    <property type="entry name" value="Glyco_hydro_77"/>
</dbReference>
<keyword evidence="12" id="KW-1185">Reference proteome</keyword>
<evidence type="ECO:0000256" key="9">
    <source>
        <dbReference type="ARBA" id="ARBA00031501"/>
    </source>
</evidence>
<evidence type="ECO:0000256" key="7">
    <source>
        <dbReference type="ARBA" id="ARBA00023277"/>
    </source>
</evidence>
<dbReference type="RefSeq" id="WP_092756246.1">
    <property type="nucleotide sequence ID" value="NZ_FOCG01000003.1"/>
</dbReference>
<evidence type="ECO:0000256" key="8">
    <source>
        <dbReference type="ARBA" id="ARBA00031423"/>
    </source>
</evidence>
<evidence type="ECO:0000256" key="1">
    <source>
        <dbReference type="ARBA" id="ARBA00000439"/>
    </source>
</evidence>
<dbReference type="InterPro" id="IPR017853">
    <property type="entry name" value="GH"/>
</dbReference>
<sequence>MRSSGILLHISSLPSPYGIGTFGRQAYQFVDFLRAAGQRYWQLLPLGQTGFGDSPYQSFSVFAGNPYFIDLVTLCEEGMLTNEECNAYDWGSDEKAVDYAKIFHNRYALLWKAYRRFENKQALDEFRTENSGWIEDYALYMAVKSKMGLRAWTEWDEDIKLRKPEAVQQYKAQLADDIEYYIFLQYLFFKQWYALKAYANKNNVEIIGDMPIYVAADSADTWANSEIFLLDEHKNLIDVAGVPPDGFSATGQLWGNPLYRWDYLKQTNYDWWVKRLKAASHIYDVTRIDHFRGLESYYAIPYGDKTAENGEWRKGPGYHFFESILPQLGNIRLIAEDLGYLTEGVHELRRKTGYPGMKILEFAFDSREASDYLPHNYNKNCVVYTGTHDNDTVRGWFSSASGEDVAFARRYLNITNDKNGIWEFIRAAMASVANLAVVQMQDYLNLDSHARMNTPSTIGGNWRWRLSPNALAPELAKRIGDITHLYGR</sequence>
<protein>
    <recommendedName>
        <fullName evidence="4 10">4-alpha-glucanotransferase</fullName>
        <ecNumber evidence="3 10">2.4.1.25</ecNumber>
    </recommendedName>
    <alternativeName>
        <fullName evidence="8 10">Amylomaltase</fullName>
    </alternativeName>
    <alternativeName>
        <fullName evidence="9 10">Disproportionating enzyme</fullName>
    </alternativeName>
</protein>
<reference evidence="11 12" key="1">
    <citation type="submission" date="2016-10" db="EMBL/GenBank/DDBJ databases">
        <authorList>
            <person name="de Groot N.N."/>
        </authorList>
    </citation>
    <scope>NUCLEOTIDE SEQUENCE [LARGE SCALE GENOMIC DNA]</scope>
    <source>
        <strain evidence="11 12">CGMCC 1.5070</strain>
    </source>
</reference>
<dbReference type="Gene3D" id="3.20.20.80">
    <property type="entry name" value="Glycosidases"/>
    <property type="match status" value="1"/>
</dbReference>
<keyword evidence="5 10" id="KW-0328">Glycosyltransferase</keyword>
<comment type="similarity">
    <text evidence="2 10">Belongs to the disproportionating enzyme family.</text>
</comment>
<gene>
    <name evidence="11" type="ORF">SAMN05216180_2814</name>
</gene>
<dbReference type="Proteomes" id="UP000199158">
    <property type="component" value="Unassembled WGS sequence"/>
</dbReference>
<dbReference type="AlphaFoldDB" id="A0A1H8DV32"/>
<dbReference type="OrthoDB" id="9811841at2"/>
<evidence type="ECO:0000256" key="5">
    <source>
        <dbReference type="ARBA" id="ARBA00022676"/>
    </source>
</evidence>
<evidence type="ECO:0000313" key="11">
    <source>
        <dbReference type="EMBL" id="SEN11063.1"/>
    </source>
</evidence>
<dbReference type="EMBL" id="FOCG01000003">
    <property type="protein sequence ID" value="SEN11063.1"/>
    <property type="molecule type" value="Genomic_DNA"/>
</dbReference>
<dbReference type="GO" id="GO:0005975">
    <property type="term" value="P:carbohydrate metabolic process"/>
    <property type="evidence" value="ECO:0007669"/>
    <property type="project" value="InterPro"/>
</dbReference>
<name>A0A1H8DV32_9FIRM</name>
<evidence type="ECO:0000256" key="3">
    <source>
        <dbReference type="ARBA" id="ARBA00012560"/>
    </source>
</evidence>
<dbReference type="STRING" id="474960.SAMN05216180_2814"/>
<keyword evidence="6 10" id="KW-0808">Transferase</keyword>
<evidence type="ECO:0000313" key="12">
    <source>
        <dbReference type="Proteomes" id="UP000199158"/>
    </source>
</evidence>
<evidence type="ECO:0000256" key="6">
    <source>
        <dbReference type="ARBA" id="ARBA00022679"/>
    </source>
</evidence>
<evidence type="ECO:0000256" key="2">
    <source>
        <dbReference type="ARBA" id="ARBA00005684"/>
    </source>
</evidence>
<dbReference type="GO" id="GO:0004134">
    <property type="term" value="F:4-alpha-glucanotransferase activity"/>
    <property type="evidence" value="ECO:0007669"/>
    <property type="project" value="UniProtKB-EC"/>
</dbReference>
<evidence type="ECO:0000256" key="4">
    <source>
        <dbReference type="ARBA" id="ARBA00020295"/>
    </source>
</evidence>
<dbReference type="NCBIfam" id="TIGR00217">
    <property type="entry name" value="malQ"/>
    <property type="match status" value="1"/>
</dbReference>
<proteinExistence type="inferred from homology"/>